<dbReference type="Proteomes" id="UP000244240">
    <property type="component" value="Unassembled WGS sequence"/>
</dbReference>
<dbReference type="AlphaFoldDB" id="A0A2T6BC46"/>
<gene>
    <name evidence="2" type="ORF">C8P63_12823</name>
</gene>
<protein>
    <submittedName>
        <fullName evidence="2">Fumarylacetoacetate (FAA) hydrolase</fullName>
    </submittedName>
</protein>
<name>A0A2T6BC46_9BACL</name>
<dbReference type="InterPro" id="IPR036663">
    <property type="entry name" value="Fumarylacetoacetase_C_sf"/>
</dbReference>
<evidence type="ECO:0000259" key="1">
    <source>
        <dbReference type="Pfam" id="PF01557"/>
    </source>
</evidence>
<feature type="domain" description="Fumarylacetoacetase-like C-terminal" evidence="1">
    <location>
        <begin position="114"/>
        <end position="334"/>
    </location>
</feature>
<evidence type="ECO:0000313" key="3">
    <source>
        <dbReference type="Proteomes" id="UP000244240"/>
    </source>
</evidence>
<dbReference type="PANTHER" id="PTHR43211:SF1">
    <property type="entry name" value="BLL6422 PROTEIN"/>
    <property type="match status" value="1"/>
</dbReference>
<comment type="caution">
    <text evidence="2">The sequence shown here is derived from an EMBL/GenBank/DDBJ whole genome shotgun (WGS) entry which is preliminary data.</text>
</comment>
<reference evidence="2 3" key="1">
    <citation type="submission" date="2018-04" db="EMBL/GenBank/DDBJ databases">
        <title>Genomic Encyclopedia of Archaeal and Bacterial Type Strains, Phase II (KMG-II): from individual species to whole genera.</title>
        <authorList>
            <person name="Goeker M."/>
        </authorList>
    </citation>
    <scope>NUCLEOTIDE SEQUENCE [LARGE SCALE GENOMIC DNA]</scope>
    <source>
        <strain evidence="2 3">DSM 45787</strain>
    </source>
</reference>
<dbReference type="SUPFAM" id="SSF56529">
    <property type="entry name" value="FAH"/>
    <property type="match status" value="1"/>
</dbReference>
<accession>A0A2T6BC46</accession>
<dbReference type="PANTHER" id="PTHR43211">
    <property type="entry name" value="FUMARYLACETOACETATE HYDROLASE"/>
    <property type="match status" value="1"/>
</dbReference>
<keyword evidence="2" id="KW-0378">Hydrolase</keyword>
<sequence length="344" mass="37757">MKLVTYTVKKTELTISGDEPAGARIGWVQDGHIVDVGFAQEWATLNKGLPITRVLPTDMLAFLESGEEGMEILFRVTDVLKGENPASLEVEGEPVAIPLDAAELAAPLPGPRSFRDFYAFEQHVKTARARRGLEMVPEWYEIPVFYFSNPHSIVGPDAPVEKPPNTGELDYELEVAFVIGKGGRDIPAERALDHVAGFSVLNDWSARDLQRKEMKVGLGPAKGKDFATSVGPWLVTLDELEDRRQGDRFDLTMTARVNGRELSRGNVGDLTHSFARMIEQASKNCTLLPGDLIGSGTVGTGCILELGTEVHRWLEPGDVVELEIEKLGVLKNRVIPPGEGREHP</sequence>
<organism evidence="2 3">
    <name type="scientific">Melghirimyces profundicolus</name>
    <dbReference type="NCBI Taxonomy" id="1242148"/>
    <lineage>
        <taxon>Bacteria</taxon>
        <taxon>Bacillati</taxon>
        <taxon>Bacillota</taxon>
        <taxon>Bacilli</taxon>
        <taxon>Bacillales</taxon>
        <taxon>Thermoactinomycetaceae</taxon>
        <taxon>Melghirimyces</taxon>
    </lineage>
</organism>
<dbReference type="InterPro" id="IPR011234">
    <property type="entry name" value="Fumarylacetoacetase-like_C"/>
</dbReference>
<proteinExistence type="predicted"/>
<evidence type="ECO:0000313" key="2">
    <source>
        <dbReference type="EMBL" id="PTX53661.1"/>
    </source>
</evidence>
<dbReference type="Gene3D" id="3.90.850.10">
    <property type="entry name" value="Fumarylacetoacetase-like, C-terminal domain"/>
    <property type="match status" value="1"/>
</dbReference>
<dbReference type="Pfam" id="PF01557">
    <property type="entry name" value="FAA_hydrolase"/>
    <property type="match status" value="1"/>
</dbReference>
<keyword evidence="3" id="KW-1185">Reference proteome</keyword>
<dbReference type="EMBL" id="QBKR01000028">
    <property type="protein sequence ID" value="PTX53661.1"/>
    <property type="molecule type" value="Genomic_DNA"/>
</dbReference>
<dbReference type="OrthoDB" id="9805307at2"/>
<dbReference type="GO" id="GO:0016787">
    <property type="term" value="F:hydrolase activity"/>
    <property type="evidence" value="ECO:0007669"/>
    <property type="project" value="UniProtKB-KW"/>
</dbReference>
<dbReference type="RefSeq" id="WP_108025763.1">
    <property type="nucleotide sequence ID" value="NZ_QBKR01000028.1"/>
</dbReference>